<evidence type="ECO:0000259" key="8">
    <source>
        <dbReference type="PROSITE" id="PS50035"/>
    </source>
</evidence>
<evidence type="ECO:0000256" key="3">
    <source>
        <dbReference type="ARBA" id="ARBA00012027"/>
    </source>
</evidence>
<dbReference type="KEGG" id="dvm:DvMF_2720"/>
<dbReference type="PROSITE" id="PS50035">
    <property type="entry name" value="PLD"/>
    <property type="match status" value="1"/>
</dbReference>
<dbReference type="GO" id="GO:0016891">
    <property type="term" value="F:RNA endonuclease activity producing 5'-phosphomonoesters, hydrolytic mechanism"/>
    <property type="evidence" value="ECO:0007669"/>
    <property type="project" value="TreeGrafter"/>
</dbReference>
<dbReference type="EC" id="3.1.4.4" evidence="3"/>
<evidence type="ECO:0000256" key="6">
    <source>
        <dbReference type="ARBA" id="ARBA00023098"/>
    </source>
</evidence>
<dbReference type="SUPFAM" id="SSF56024">
    <property type="entry name" value="Phospholipase D/nuclease"/>
    <property type="match status" value="1"/>
</dbReference>
<organism evidence="9">
    <name type="scientific">Nitratidesulfovibrio vulgaris (strain DSM 19637 / Miyazaki F)</name>
    <name type="common">Desulfovibrio vulgaris</name>
    <dbReference type="NCBI Taxonomy" id="883"/>
    <lineage>
        <taxon>Bacteria</taxon>
        <taxon>Pseudomonadati</taxon>
        <taxon>Thermodesulfobacteriota</taxon>
        <taxon>Desulfovibrionia</taxon>
        <taxon>Desulfovibrionales</taxon>
        <taxon>Desulfovibrionaceae</taxon>
        <taxon>Nitratidesulfovibrio</taxon>
    </lineage>
</organism>
<gene>
    <name evidence="9" type="ordered locus">DvMF_2720</name>
</gene>
<keyword evidence="6" id="KW-0443">Lipid metabolism</keyword>
<sequence length="184" mass="20111">MTRRLRITPLLILVLALTFALPSRASAYDLTLSQGTKAEVYFSPRGGATEAIVKHVRQAKHTVYVLAYSFTSPAISQALIEAKLRGVNVEVILDKSQSRGQGAAGGTLRDAGVKVHIDSVHAIAHNKVMLVDSHTLITGSFNFTRAAESRNAENLLVLESPEAVGLYMEEFRKHLGHSQYLSRD</sequence>
<keyword evidence="7" id="KW-0732">Signal</keyword>
<accession>B8DIZ8</accession>
<proteinExistence type="inferred from homology"/>
<dbReference type="PANTHER" id="PTHR43856">
    <property type="entry name" value="CARDIOLIPIN HYDROLASE"/>
    <property type="match status" value="1"/>
</dbReference>
<dbReference type="Gene3D" id="3.30.870.10">
    <property type="entry name" value="Endonuclease Chain A"/>
    <property type="match status" value="1"/>
</dbReference>
<feature type="domain" description="PLD phosphodiesterase" evidence="8">
    <location>
        <begin position="120"/>
        <end position="147"/>
    </location>
</feature>
<evidence type="ECO:0000256" key="1">
    <source>
        <dbReference type="ARBA" id="ARBA00000798"/>
    </source>
</evidence>
<dbReference type="Pfam" id="PF13091">
    <property type="entry name" value="PLDc_2"/>
    <property type="match status" value="1"/>
</dbReference>
<dbReference type="InterPro" id="IPR025202">
    <property type="entry name" value="PLD-like_dom"/>
</dbReference>
<evidence type="ECO:0000256" key="4">
    <source>
        <dbReference type="ARBA" id="ARBA00022801"/>
    </source>
</evidence>
<feature type="signal peptide" evidence="7">
    <location>
        <begin position="1"/>
        <end position="27"/>
    </location>
</feature>
<dbReference type="GO" id="GO:0016042">
    <property type="term" value="P:lipid catabolic process"/>
    <property type="evidence" value="ECO:0007669"/>
    <property type="project" value="UniProtKB-KW"/>
</dbReference>
<dbReference type="OrthoDB" id="9762009at2"/>
<dbReference type="STRING" id="883.DvMF_2720"/>
<comment type="catalytic activity">
    <reaction evidence="1">
        <text>a 1,2-diacyl-sn-glycero-3-phosphocholine + H2O = a 1,2-diacyl-sn-glycero-3-phosphate + choline + H(+)</text>
        <dbReference type="Rhea" id="RHEA:14445"/>
        <dbReference type="ChEBI" id="CHEBI:15354"/>
        <dbReference type="ChEBI" id="CHEBI:15377"/>
        <dbReference type="ChEBI" id="CHEBI:15378"/>
        <dbReference type="ChEBI" id="CHEBI:57643"/>
        <dbReference type="ChEBI" id="CHEBI:58608"/>
        <dbReference type="EC" id="3.1.4.4"/>
    </reaction>
</comment>
<dbReference type="eggNOG" id="COG1502">
    <property type="taxonomic scope" value="Bacteria"/>
</dbReference>
<dbReference type="CDD" id="cd09170">
    <property type="entry name" value="PLDc_Nuc"/>
    <property type="match status" value="1"/>
</dbReference>
<name>B8DIZ8_NITV9</name>
<dbReference type="GO" id="GO:0004630">
    <property type="term" value="F:phospholipase D activity"/>
    <property type="evidence" value="ECO:0007669"/>
    <property type="project" value="UniProtKB-EC"/>
</dbReference>
<evidence type="ECO:0000256" key="5">
    <source>
        <dbReference type="ARBA" id="ARBA00022963"/>
    </source>
</evidence>
<dbReference type="AlphaFoldDB" id="B8DIZ8"/>
<keyword evidence="4" id="KW-0378">Hydrolase</keyword>
<dbReference type="EMBL" id="CP001197">
    <property type="protein sequence ID" value="ACL09659.1"/>
    <property type="molecule type" value="Genomic_DNA"/>
</dbReference>
<evidence type="ECO:0000313" key="9">
    <source>
        <dbReference type="EMBL" id="ACL09659.1"/>
    </source>
</evidence>
<reference evidence="9" key="1">
    <citation type="submission" date="2008-10" db="EMBL/GenBank/DDBJ databases">
        <title>Complete sequence of Desulfovibrio vulgaris str. 'Miyazaki F'.</title>
        <authorList>
            <person name="Lucas S."/>
            <person name="Copeland A."/>
            <person name="Lapidus A."/>
            <person name="Glavina del Rio T."/>
            <person name="Dalin E."/>
            <person name="Tice H."/>
            <person name="Bruce D."/>
            <person name="Goodwin L."/>
            <person name="Pitluck S."/>
            <person name="Sims D."/>
            <person name="Brettin T."/>
            <person name="Detter J.C."/>
            <person name="Han C."/>
            <person name="Larimer F."/>
            <person name="Land M."/>
            <person name="Hauser L."/>
            <person name="Kyrpides N."/>
            <person name="Mikhailova N."/>
            <person name="Hazen T.C."/>
            <person name="Richardson P."/>
        </authorList>
    </citation>
    <scope>NUCLEOTIDE SEQUENCE</scope>
    <source>
        <strain evidence="9">Miyazaki F</strain>
    </source>
</reference>
<feature type="chain" id="PRO_5002870286" description="phospholipase D" evidence="7">
    <location>
        <begin position="28"/>
        <end position="184"/>
    </location>
</feature>
<dbReference type="HOGENOM" id="CLU_080814_3_0_7"/>
<evidence type="ECO:0000256" key="7">
    <source>
        <dbReference type="SAM" id="SignalP"/>
    </source>
</evidence>
<dbReference type="PANTHER" id="PTHR43856:SF1">
    <property type="entry name" value="MITOCHONDRIAL CARDIOLIPIN HYDROLASE"/>
    <property type="match status" value="1"/>
</dbReference>
<comment type="similarity">
    <text evidence="2">Belongs to the phospholipase D family.</text>
</comment>
<dbReference type="GO" id="GO:0006793">
    <property type="term" value="P:phosphorus metabolic process"/>
    <property type="evidence" value="ECO:0007669"/>
    <property type="project" value="UniProtKB-ARBA"/>
</dbReference>
<evidence type="ECO:0000256" key="2">
    <source>
        <dbReference type="ARBA" id="ARBA00008664"/>
    </source>
</evidence>
<protein>
    <recommendedName>
        <fullName evidence="3">phospholipase D</fullName>
        <ecNumber evidence="3">3.1.4.4</ecNumber>
    </recommendedName>
</protein>
<dbReference type="InterPro" id="IPR001736">
    <property type="entry name" value="PLipase_D/transphosphatidylase"/>
</dbReference>
<dbReference type="InterPro" id="IPR051406">
    <property type="entry name" value="PLD_domain"/>
</dbReference>
<keyword evidence="5" id="KW-0442">Lipid degradation</keyword>